<protein>
    <submittedName>
        <fullName evidence="1">Uncharacterized protein</fullName>
    </submittedName>
</protein>
<name>A0ACB8BEL6_9AGAM</name>
<evidence type="ECO:0000313" key="2">
    <source>
        <dbReference type="Proteomes" id="UP000790709"/>
    </source>
</evidence>
<keyword evidence="2" id="KW-1185">Reference proteome</keyword>
<sequence>MSLSDCSSAVAMSLSSLATRRDADVDQNPYGAVRRMHFGCGLFHSSLSMLDLGFPNIGGCVSGGNSSGHVGSHLAPRLPADAELTSKPHSGRHFTHTLQSSQLISPLRSPLHCRKTFAMSLISASTDTGR</sequence>
<dbReference type="EMBL" id="MU266431">
    <property type="protein sequence ID" value="KAH7924172.1"/>
    <property type="molecule type" value="Genomic_DNA"/>
</dbReference>
<accession>A0ACB8BEL6</accession>
<organism evidence="1 2">
    <name type="scientific">Leucogyrophana mollusca</name>
    <dbReference type="NCBI Taxonomy" id="85980"/>
    <lineage>
        <taxon>Eukaryota</taxon>
        <taxon>Fungi</taxon>
        <taxon>Dikarya</taxon>
        <taxon>Basidiomycota</taxon>
        <taxon>Agaricomycotina</taxon>
        <taxon>Agaricomycetes</taxon>
        <taxon>Agaricomycetidae</taxon>
        <taxon>Boletales</taxon>
        <taxon>Boletales incertae sedis</taxon>
        <taxon>Leucogyrophana</taxon>
    </lineage>
</organism>
<comment type="caution">
    <text evidence="1">The sequence shown here is derived from an EMBL/GenBank/DDBJ whole genome shotgun (WGS) entry which is preliminary data.</text>
</comment>
<gene>
    <name evidence="1" type="ORF">BV22DRAFT_525928</name>
</gene>
<proteinExistence type="predicted"/>
<dbReference type="Proteomes" id="UP000790709">
    <property type="component" value="Unassembled WGS sequence"/>
</dbReference>
<reference evidence="1" key="1">
    <citation type="journal article" date="2021" name="New Phytol.">
        <title>Evolutionary innovations through gain and loss of genes in the ectomycorrhizal Boletales.</title>
        <authorList>
            <person name="Wu G."/>
            <person name="Miyauchi S."/>
            <person name="Morin E."/>
            <person name="Kuo A."/>
            <person name="Drula E."/>
            <person name="Varga T."/>
            <person name="Kohler A."/>
            <person name="Feng B."/>
            <person name="Cao Y."/>
            <person name="Lipzen A."/>
            <person name="Daum C."/>
            <person name="Hundley H."/>
            <person name="Pangilinan J."/>
            <person name="Johnson J."/>
            <person name="Barry K."/>
            <person name="LaButti K."/>
            <person name="Ng V."/>
            <person name="Ahrendt S."/>
            <person name="Min B."/>
            <person name="Choi I.G."/>
            <person name="Park H."/>
            <person name="Plett J.M."/>
            <person name="Magnuson J."/>
            <person name="Spatafora J.W."/>
            <person name="Nagy L.G."/>
            <person name="Henrissat B."/>
            <person name="Grigoriev I.V."/>
            <person name="Yang Z.L."/>
            <person name="Xu J."/>
            <person name="Martin F.M."/>
        </authorList>
    </citation>
    <scope>NUCLEOTIDE SEQUENCE</scope>
    <source>
        <strain evidence="1">KUC20120723A-06</strain>
    </source>
</reference>
<evidence type="ECO:0000313" key="1">
    <source>
        <dbReference type="EMBL" id="KAH7924172.1"/>
    </source>
</evidence>